<dbReference type="GO" id="GO:0006270">
    <property type="term" value="P:DNA replication initiation"/>
    <property type="evidence" value="ECO:0000318"/>
    <property type="project" value="GO_Central"/>
</dbReference>
<keyword evidence="2" id="KW-0235">DNA replication</keyword>
<reference evidence="6 7" key="1">
    <citation type="journal article" date="2006" name="Science">
        <title>The genome of black cottonwood, Populus trichocarpa (Torr. &amp; Gray).</title>
        <authorList>
            <person name="Tuskan G.A."/>
            <person name="Difazio S."/>
            <person name="Jansson S."/>
            <person name="Bohlmann J."/>
            <person name="Grigoriev I."/>
            <person name="Hellsten U."/>
            <person name="Putnam N."/>
            <person name="Ralph S."/>
            <person name="Rombauts S."/>
            <person name="Salamov A."/>
            <person name="Schein J."/>
            <person name="Sterck L."/>
            <person name="Aerts A."/>
            <person name="Bhalerao R.R."/>
            <person name="Bhalerao R.P."/>
            <person name="Blaudez D."/>
            <person name="Boerjan W."/>
            <person name="Brun A."/>
            <person name="Brunner A."/>
            <person name="Busov V."/>
            <person name="Campbell M."/>
            <person name="Carlson J."/>
            <person name="Chalot M."/>
            <person name="Chapman J."/>
            <person name="Chen G.L."/>
            <person name="Cooper D."/>
            <person name="Coutinho P.M."/>
            <person name="Couturier J."/>
            <person name="Covert S."/>
            <person name="Cronk Q."/>
            <person name="Cunningham R."/>
            <person name="Davis J."/>
            <person name="Degroeve S."/>
            <person name="Dejardin A."/>
            <person name="Depamphilis C."/>
            <person name="Detter J."/>
            <person name="Dirks B."/>
            <person name="Dubchak I."/>
            <person name="Duplessis S."/>
            <person name="Ehlting J."/>
            <person name="Ellis B."/>
            <person name="Gendler K."/>
            <person name="Goodstein D."/>
            <person name="Gribskov M."/>
            <person name="Grimwood J."/>
            <person name="Groover A."/>
            <person name="Gunter L."/>
            <person name="Hamberger B."/>
            <person name="Heinze B."/>
            <person name="Helariutta Y."/>
            <person name="Henrissat B."/>
            <person name="Holligan D."/>
            <person name="Holt R."/>
            <person name="Huang W."/>
            <person name="Islam-Faridi N."/>
            <person name="Jones S."/>
            <person name="Jones-Rhoades M."/>
            <person name="Jorgensen R."/>
            <person name="Joshi C."/>
            <person name="Kangasjarvi J."/>
            <person name="Karlsson J."/>
            <person name="Kelleher C."/>
            <person name="Kirkpatrick R."/>
            <person name="Kirst M."/>
            <person name="Kohler A."/>
            <person name="Kalluri U."/>
            <person name="Larimer F."/>
            <person name="Leebens-Mack J."/>
            <person name="Leple J.C."/>
            <person name="Locascio P."/>
            <person name="Lou Y."/>
            <person name="Lucas S."/>
            <person name="Martin F."/>
            <person name="Montanini B."/>
            <person name="Napoli C."/>
            <person name="Nelson D.R."/>
            <person name="Nelson C."/>
            <person name="Nieminen K."/>
            <person name="Nilsson O."/>
            <person name="Pereda V."/>
            <person name="Peter G."/>
            <person name="Philippe R."/>
            <person name="Pilate G."/>
            <person name="Poliakov A."/>
            <person name="Razumovskaya J."/>
            <person name="Richardson P."/>
            <person name="Rinaldi C."/>
            <person name="Ritland K."/>
            <person name="Rouze P."/>
            <person name="Ryaboy D."/>
            <person name="Schmutz J."/>
            <person name="Schrader J."/>
            <person name="Segerman B."/>
            <person name="Shin H."/>
            <person name="Siddiqui A."/>
            <person name="Sterky F."/>
            <person name="Terry A."/>
            <person name="Tsai C.J."/>
            <person name="Uberbacher E."/>
            <person name="Unneberg P."/>
            <person name="Vahala J."/>
            <person name="Wall K."/>
            <person name="Wessler S."/>
            <person name="Yang G."/>
            <person name="Yin T."/>
            <person name="Douglas C."/>
            <person name="Marra M."/>
            <person name="Sandberg G."/>
            <person name="Van de Peer Y."/>
            <person name="Rokhsar D."/>
        </authorList>
    </citation>
    <scope>NUCLEOTIDE SEQUENCE [LARGE SCALE GENOMIC DNA]</scope>
    <source>
        <strain evidence="7">cv. Nisqually</strain>
    </source>
</reference>
<comment type="subcellular location">
    <subcellularLocation>
        <location evidence="1">Nucleus</location>
    </subcellularLocation>
</comment>
<dbReference type="InterPro" id="IPR032705">
    <property type="entry name" value="ORC4_C"/>
</dbReference>
<dbReference type="Pfam" id="PF14629">
    <property type="entry name" value="ORC4_C"/>
    <property type="match status" value="1"/>
</dbReference>
<evidence type="ECO:0000313" key="7">
    <source>
        <dbReference type="Proteomes" id="UP000006729"/>
    </source>
</evidence>
<evidence type="ECO:0000256" key="1">
    <source>
        <dbReference type="ARBA" id="ARBA00004123"/>
    </source>
</evidence>
<evidence type="ECO:0000256" key="2">
    <source>
        <dbReference type="ARBA" id="ARBA00022705"/>
    </source>
</evidence>
<evidence type="ECO:0000256" key="4">
    <source>
        <dbReference type="ARBA" id="ARBA00023242"/>
    </source>
</evidence>
<dbReference type="InterPro" id="IPR016527">
    <property type="entry name" value="ORC4"/>
</dbReference>
<sequence length="228" mass="26365">MVNYEFSYILVVQIVGARPIFANELKSCSDYAAEFNEKLRGILADERFKETVGAYLNSNSTINHLLRFLQVQFVAISHMELKSGFLSLENFKAALSRIQRQPKQECIKDCSILELSILVCMKRLEVKEQNSYNFSSVMKEYKSMHESFPTSDYYAQNVCLWICINIDETSAFQHHLQSEIICSTNNRGHSQSIEFRQVRLLISHAELQQGLKSYHSCPRSYCQNSICF</sequence>
<dbReference type="GO" id="GO:0005664">
    <property type="term" value="C:nuclear origin of replication recognition complex"/>
    <property type="evidence" value="ECO:0000318"/>
    <property type="project" value="GO_Central"/>
</dbReference>
<keyword evidence="3" id="KW-0238">DNA-binding</keyword>
<dbReference type="GO" id="GO:0003688">
    <property type="term" value="F:DNA replication origin binding"/>
    <property type="evidence" value="ECO:0000318"/>
    <property type="project" value="GO_Central"/>
</dbReference>
<dbReference type="PANTHER" id="PTHR12087:SF0">
    <property type="entry name" value="ORIGIN RECOGNITION COMPLEX SUBUNIT 4"/>
    <property type="match status" value="1"/>
</dbReference>
<keyword evidence="4" id="KW-0539">Nucleus</keyword>
<accession>A0A2K1YSN0</accession>
<dbReference type="EMBL" id="CM009299">
    <property type="protein sequence ID" value="PNT16032.1"/>
    <property type="molecule type" value="Genomic_DNA"/>
</dbReference>
<dbReference type="InParanoid" id="A0A2K1YSN0"/>
<gene>
    <name evidence="6" type="ORF">POPTR_010G117300</name>
</gene>
<evidence type="ECO:0000256" key="3">
    <source>
        <dbReference type="ARBA" id="ARBA00023125"/>
    </source>
</evidence>
<dbReference type="STRING" id="3694.A0A2K1YSN0"/>
<keyword evidence="7" id="KW-1185">Reference proteome</keyword>
<name>A0A2K1YSN0_POPTR</name>
<protein>
    <recommendedName>
        <fullName evidence="5">Origin recognition complex subunit 4 C-terminal domain-containing protein</fullName>
    </recommendedName>
</protein>
<proteinExistence type="predicted"/>
<dbReference type="PANTHER" id="PTHR12087">
    <property type="entry name" value="ORIGIN RECOGNITION COMPLEX SUBUNIT 4"/>
    <property type="match status" value="1"/>
</dbReference>
<feature type="domain" description="Origin recognition complex subunit 4 C-terminal" evidence="5">
    <location>
        <begin position="29"/>
        <end position="210"/>
    </location>
</feature>
<dbReference type="AlphaFoldDB" id="A0A2K1YSN0"/>
<evidence type="ECO:0000259" key="5">
    <source>
        <dbReference type="Pfam" id="PF14629"/>
    </source>
</evidence>
<evidence type="ECO:0000313" key="6">
    <source>
        <dbReference type="EMBL" id="PNT16032.1"/>
    </source>
</evidence>
<dbReference type="Proteomes" id="UP000006729">
    <property type="component" value="Chromosome 10"/>
</dbReference>
<organism evidence="6 7">
    <name type="scientific">Populus trichocarpa</name>
    <name type="common">Western balsam poplar</name>
    <name type="synonym">Populus balsamifera subsp. trichocarpa</name>
    <dbReference type="NCBI Taxonomy" id="3694"/>
    <lineage>
        <taxon>Eukaryota</taxon>
        <taxon>Viridiplantae</taxon>
        <taxon>Streptophyta</taxon>
        <taxon>Embryophyta</taxon>
        <taxon>Tracheophyta</taxon>
        <taxon>Spermatophyta</taxon>
        <taxon>Magnoliopsida</taxon>
        <taxon>eudicotyledons</taxon>
        <taxon>Gunneridae</taxon>
        <taxon>Pentapetalae</taxon>
        <taxon>rosids</taxon>
        <taxon>fabids</taxon>
        <taxon>Malpighiales</taxon>
        <taxon>Salicaceae</taxon>
        <taxon>Saliceae</taxon>
        <taxon>Populus</taxon>
    </lineage>
</organism>